<sequence length="350" mass="40468">MARGKVTVERIKDTIRLRFRVDGKQHAFYPGLGYTSDNLLRAELLKRQIETDIDTGEFDKTLKRYKVEKVKDNNKSLLTVFEAFTAYKTKRVERGTLYKYWALINILKNSKLGNKCYLSITEEDAEKFVLSLLENAEAITVKDKVCILGACYKWLKAPANPWIEAQNLIKVTPKQPREAFSKHEVNMIISEFEDWYPHYLPFVQFAFQTGVRSGEQVNLTWSNISSDFKTCWILSTKTNRARRIPIPENLSDVLKTLKPVDAKPTDLVFKTFEGHKVNLNNFNNRYWKVVLETCSIEYRPFYCTRHTAATRFLESGVSPVAVAQILGHDIKVLMKNYANLIDCPELPAMF</sequence>
<dbReference type="Gene3D" id="1.10.443.10">
    <property type="entry name" value="Intergrase catalytic core"/>
    <property type="match status" value="1"/>
</dbReference>
<dbReference type="InterPro" id="IPR050090">
    <property type="entry name" value="Tyrosine_recombinase_XerCD"/>
</dbReference>
<dbReference type="EMBL" id="JADEWN010000019">
    <property type="protein sequence ID" value="MBE9190641.1"/>
    <property type="molecule type" value="Genomic_DNA"/>
</dbReference>
<protein>
    <submittedName>
        <fullName evidence="5">Tyrosine-type recombinase/integrase</fullName>
    </submittedName>
</protein>
<comment type="similarity">
    <text evidence="1">Belongs to the 'phage' integrase family.</text>
</comment>
<dbReference type="PANTHER" id="PTHR30349">
    <property type="entry name" value="PHAGE INTEGRASE-RELATED"/>
    <property type="match status" value="1"/>
</dbReference>
<dbReference type="Pfam" id="PF12167">
    <property type="entry name" value="Arm-DNA-bind_2"/>
    <property type="match status" value="1"/>
</dbReference>
<dbReference type="InterPro" id="IPR011010">
    <property type="entry name" value="DNA_brk_join_enz"/>
</dbReference>
<name>A0ABR9UQV2_9CHRO</name>
<evidence type="ECO:0000256" key="3">
    <source>
        <dbReference type="ARBA" id="ARBA00023172"/>
    </source>
</evidence>
<organism evidence="5 6">
    <name type="scientific">Gloeocapsopsis crepidinum LEGE 06123</name>
    <dbReference type="NCBI Taxonomy" id="588587"/>
    <lineage>
        <taxon>Bacteria</taxon>
        <taxon>Bacillati</taxon>
        <taxon>Cyanobacteriota</taxon>
        <taxon>Cyanophyceae</taxon>
        <taxon>Oscillatoriophycideae</taxon>
        <taxon>Chroococcales</taxon>
        <taxon>Chroococcaceae</taxon>
        <taxon>Gloeocapsopsis</taxon>
    </lineage>
</organism>
<dbReference type="CDD" id="cd00796">
    <property type="entry name" value="INT_Rci_Hp1_C"/>
    <property type="match status" value="1"/>
</dbReference>
<feature type="domain" description="Tyr recombinase" evidence="4">
    <location>
        <begin position="175"/>
        <end position="350"/>
    </location>
</feature>
<dbReference type="InterPro" id="IPR002104">
    <property type="entry name" value="Integrase_catalytic"/>
</dbReference>
<evidence type="ECO:0000259" key="4">
    <source>
        <dbReference type="PROSITE" id="PS51898"/>
    </source>
</evidence>
<evidence type="ECO:0000313" key="5">
    <source>
        <dbReference type="EMBL" id="MBE9190641.1"/>
    </source>
</evidence>
<dbReference type="RefSeq" id="WP_193931816.1">
    <property type="nucleotide sequence ID" value="NZ_CAWPMZ010000040.1"/>
</dbReference>
<dbReference type="InterPro" id="IPR013762">
    <property type="entry name" value="Integrase-like_cat_sf"/>
</dbReference>
<reference evidence="5 6" key="1">
    <citation type="submission" date="2020-10" db="EMBL/GenBank/DDBJ databases">
        <authorList>
            <person name="Castelo-Branco R."/>
            <person name="Eusebio N."/>
            <person name="Adriana R."/>
            <person name="Vieira A."/>
            <person name="Brugerolle De Fraissinette N."/>
            <person name="Rezende De Castro R."/>
            <person name="Schneider M.P."/>
            <person name="Vasconcelos V."/>
            <person name="Leao P.N."/>
        </authorList>
    </citation>
    <scope>NUCLEOTIDE SEQUENCE [LARGE SCALE GENOMIC DNA]</scope>
    <source>
        <strain evidence="5 6">LEGE 06123</strain>
    </source>
</reference>
<dbReference type="Proteomes" id="UP000651156">
    <property type="component" value="Unassembled WGS sequence"/>
</dbReference>
<dbReference type="PROSITE" id="PS51898">
    <property type="entry name" value="TYR_RECOMBINASE"/>
    <property type="match status" value="1"/>
</dbReference>
<evidence type="ECO:0000256" key="1">
    <source>
        <dbReference type="ARBA" id="ARBA00008857"/>
    </source>
</evidence>
<keyword evidence="3" id="KW-0233">DNA recombination</keyword>
<accession>A0ABR9UQV2</accession>
<keyword evidence="6" id="KW-1185">Reference proteome</keyword>
<evidence type="ECO:0000313" key="6">
    <source>
        <dbReference type="Proteomes" id="UP000651156"/>
    </source>
</evidence>
<proteinExistence type="inferred from homology"/>
<dbReference type="SUPFAM" id="SSF56349">
    <property type="entry name" value="DNA breaking-rejoining enzymes"/>
    <property type="match status" value="1"/>
</dbReference>
<dbReference type="InterPro" id="IPR022000">
    <property type="entry name" value="Min27-like_integrase_DNA_bind"/>
</dbReference>
<gene>
    <name evidence="5" type="ORF">IQ230_09755</name>
</gene>
<keyword evidence="2" id="KW-0238">DNA-binding</keyword>
<evidence type="ECO:0000256" key="2">
    <source>
        <dbReference type="ARBA" id="ARBA00023125"/>
    </source>
</evidence>
<comment type="caution">
    <text evidence="5">The sequence shown here is derived from an EMBL/GenBank/DDBJ whole genome shotgun (WGS) entry which is preliminary data.</text>
</comment>
<dbReference type="Pfam" id="PF00589">
    <property type="entry name" value="Phage_integrase"/>
    <property type="match status" value="1"/>
</dbReference>
<dbReference type="PANTHER" id="PTHR30349:SF41">
    <property type="entry name" value="INTEGRASE_RECOMBINASE PROTEIN MJ0367-RELATED"/>
    <property type="match status" value="1"/>
</dbReference>